<sequence length="293" mass="32617">MSNIFQPFSSSPLHRSLYDQDFIDAGCNATQLGASFQFVQLTQVDDTVGTWATNYAILALGVLGAFVFGCMKDPLIKYRRFAFSSSYFGFSGLGYGVAAVNHQIRQLETEPKFYWAAYILTTIGVMALQLQIGMNFKASNNPRHWYSLLVCLVGFAVILVIAVWGIQLVAGGYLVVSYLWFVLYFAVIKDWMASLGSIVCIAGFVVQFLFDPTCGTEAYPDCFQDCFLPDPSTFNHNGLFHVLLILGMFLQLFARFVPIIEQQQQEEVQESEGVRQDSKVSIDGGEVEPNNSA</sequence>
<keyword evidence="4" id="KW-1185">Reference proteome</keyword>
<feature type="transmembrane region" description="Helical" evidence="2">
    <location>
        <begin position="113"/>
        <end position="133"/>
    </location>
</feature>
<organism evidence="3 4">
    <name type="scientific">Cylindrotheca closterium</name>
    <dbReference type="NCBI Taxonomy" id="2856"/>
    <lineage>
        <taxon>Eukaryota</taxon>
        <taxon>Sar</taxon>
        <taxon>Stramenopiles</taxon>
        <taxon>Ochrophyta</taxon>
        <taxon>Bacillariophyta</taxon>
        <taxon>Bacillariophyceae</taxon>
        <taxon>Bacillariophycidae</taxon>
        <taxon>Bacillariales</taxon>
        <taxon>Bacillariaceae</taxon>
        <taxon>Cylindrotheca</taxon>
    </lineage>
</organism>
<evidence type="ECO:0000256" key="2">
    <source>
        <dbReference type="SAM" id="Phobius"/>
    </source>
</evidence>
<comment type="caution">
    <text evidence="3">The sequence shown here is derived from an EMBL/GenBank/DDBJ whole genome shotgun (WGS) entry which is preliminary data.</text>
</comment>
<gene>
    <name evidence="3" type="ORF">CYCCA115_LOCUS22079</name>
</gene>
<reference evidence="3" key="1">
    <citation type="submission" date="2023-08" db="EMBL/GenBank/DDBJ databases">
        <authorList>
            <person name="Audoor S."/>
            <person name="Bilcke G."/>
        </authorList>
    </citation>
    <scope>NUCLEOTIDE SEQUENCE</scope>
</reference>
<feature type="transmembrane region" description="Helical" evidence="2">
    <location>
        <begin position="81"/>
        <end position="101"/>
    </location>
</feature>
<protein>
    <submittedName>
        <fullName evidence="3">Uncharacterized protein</fullName>
    </submittedName>
</protein>
<feature type="transmembrane region" description="Helical" evidence="2">
    <location>
        <begin position="145"/>
        <end position="164"/>
    </location>
</feature>
<accession>A0AAD2G929</accession>
<dbReference type="EMBL" id="CAKOGP040002291">
    <property type="protein sequence ID" value="CAJ1966496.1"/>
    <property type="molecule type" value="Genomic_DNA"/>
</dbReference>
<feature type="transmembrane region" description="Helical" evidence="2">
    <location>
        <begin position="238"/>
        <end position="257"/>
    </location>
</feature>
<feature type="region of interest" description="Disordered" evidence="1">
    <location>
        <begin position="266"/>
        <end position="293"/>
    </location>
</feature>
<feature type="transmembrane region" description="Helical" evidence="2">
    <location>
        <begin position="192"/>
        <end position="210"/>
    </location>
</feature>
<keyword evidence="2" id="KW-0472">Membrane</keyword>
<dbReference type="AlphaFoldDB" id="A0AAD2G929"/>
<feature type="transmembrane region" description="Helical" evidence="2">
    <location>
        <begin position="170"/>
        <end position="187"/>
    </location>
</feature>
<keyword evidence="2" id="KW-1133">Transmembrane helix</keyword>
<evidence type="ECO:0000313" key="4">
    <source>
        <dbReference type="Proteomes" id="UP001295423"/>
    </source>
</evidence>
<evidence type="ECO:0000313" key="3">
    <source>
        <dbReference type="EMBL" id="CAJ1966496.1"/>
    </source>
</evidence>
<dbReference type="Proteomes" id="UP001295423">
    <property type="component" value="Unassembled WGS sequence"/>
</dbReference>
<proteinExistence type="predicted"/>
<evidence type="ECO:0000256" key="1">
    <source>
        <dbReference type="SAM" id="MobiDB-lite"/>
    </source>
</evidence>
<name>A0AAD2G929_9STRA</name>
<feature type="transmembrane region" description="Helical" evidence="2">
    <location>
        <begin position="51"/>
        <end position="69"/>
    </location>
</feature>
<keyword evidence="2" id="KW-0812">Transmembrane</keyword>